<evidence type="ECO:0000256" key="1">
    <source>
        <dbReference type="SAM" id="SignalP"/>
    </source>
</evidence>
<reference evidence="2 3" key="1">
    <citation type="submission" date="2015-01" db="EMBL/GenBank/DDBJ databases">
        <title>Desulfovibrio sp. JC271 draft genome sequence.</title>
        <authorList>
            <person name="Shivani Y."/>
            <person name="Subhash Y."/>
            <person name="Sasikala C."/>
            <person name="Ramana C.V."/>
        </authorList>
    </citation>
    <scope>NUCLEOTIDE SEQUENCE [LARGE SCALE GENOMIC DNA]</scope>
    <source>
        <strain evidence="2 3">JC271</strain>
    </source>
</reference>
<dbReference type="RefSeq" id="WP_066852743.1">
    <property type="nucleotide sequence ID" value="NZ_JXMS01000004.1"/>
</dbReference>
<name>A0A1B7XJT2_9BACT</name>
<sequence>MKSLVKITVLALAIITFVLPATAGFAGTPQTKCPVMGNEITKDLYADHKGKRVYFCCQMCLPKFKKNPAFFIKKLEKQGVEVEVVK</sequence>
<organism evidence="2 3">
    <name type="scientific">Halodesulfovibrio spirochaetisodalis</name>
    <dbReference type="NCBI Taxonomy" id="1560234"/>
    <lineage>
        <taxon>Bacteria</taxon>
        <taxon>Pseudomonadati</taxon>
        <taxon>Thermodesulfobacteriota</taxon>
        <taxon>Desulfovibrionia</taxon>
        <taxon>Desulfovibrionales</taxon>
        <taxon>Desulfovibrionaceae</taxon>
        <taxon>Halodesulfovibrio</taxon>
    </lineage>
</organism>
<comment type="caution">
    <text evidence="2">The sequence shown here is derived from an EMBL/GenBank/DDBJ whole genome shotgun (WGS) entry which is preliminary data.</text>
</comment>
<dbReference type="AlphaFoldDB" id="A0A1B7XJT2"/>
<keyword evidence="3" id="KW-1185">Reference proteome</keyword>
<dbReference type="PATRIC" id="fig|1560234.3.peg.2615"/>
<dbReference type="InterPro" id="IPR012348">
    <property type="entry name" value="RNR-like"/>
</dbReference>
<dbReference type="SUPFAM" id="SSF47240">
    <property type="entry name" value="Ferritin-like"/>
    <property type="match status" value="1"/>
</dbReference>
<gene>
    <name evidence="2" type="ORF">SP90_03750</name>
</gene>
<dbReference type="GO" id="GO:0016491">
    <property type="term" value="F:oxidoreductase activity"/>
    <property type="evidence" value="ECO:0007669"/>
    <property type="project" value="InterPro"/>
</dbReference>
<dbReference type="InterPro" id="IPR009078">
    <property type="entry name" value="Ferritin-like_SF"/>
</dbReference>
<keyword evidence="1" id="KW-0732">Signal</keyword>
<accession>A0A1B7XJT2</accession>
<proteinExistence type="predicted"/>
<dbReference type="OrthoDB" id="9815497at2"/>
<feature type="signal peptide" evidence="1">
    <location>
        <begin position="1"/>
        <end position="23"/>
    </location>
</feature>
<evidence type="ECO:0000313" key="2">
    <source>
        <dbReference type="EMBL" id="OBQ55741.1"/>
    </source>
</evidence>
<evidence type="ECO:0000313" key="3">
    <source>
        <dbReference type="Proteomes" id="UP000091979"/>
    </source>
</evidence>
<dbReference type="STRING" id="1560234.SP90_03750"/>
<dbReference type="Gene3D" id="1.10.620.20">
    <property type="entry name" value="Ribonucleotide Reductase, subunit A"/>
    <property type="match status" value="1"/>
</dbReference>
<protein>
    <submittedName>
        <fullName evidence="2">Uncharacterized protein</fullName>
    </submittedName>
</protein>
<feature type="chain" id="PRO_5008600762" evidence="1">
    <location>
        <begin position="24"/>
        <end position="86"/>
    </location>
</feature>
<dbReference type="EMBL" id="JXMS01000004">
    <property type="protein sequence ID" value="OBQ55741.1"/>
    <property type="molecule type" value="Genomic_DNA"/>
</dbReference>
<dbReference type="Proteomes" id="UP000091979">
    <property type="component" value="Unassembled WGS sequence"/>
</dbReference>